<dbReference type="AlphaFoldDB" id="A0A014QXA8"/>
<comment type="caution">
    <text evidence="2">The sequence shown here is derived from an EMBL/GenBank/DDBJ whole genome shotgun (WGS) entry which is preliminary data.</text>
</comment>
<dbReference type="CDD" id="cd00138">
    <property type="entry name" value="PLDc_SF"/>
    <property type="match status" value="1"/>
</dbReference>
<evidence type="ECO:0000313" key="3">
    <source>
        <dbReference type="Proteomes" id="UP000030151"/>
    </source>
</evidence>
<gene>
    <name evidence="2" type="ORF">X797_007643</name>
</gene>
<dbReference type="GO" id="GO:0030572">
    <property type="term" value="F:phosphatidyltransferase activity"/>
    <property type="evidence" value="ECO:0007669"/>
    <property type="project" value="UniProtKB-ARBA"/>
</dbReference>
<dbReference type="OrthoDB" id="9997422at2759"/>
<dbReference type="PANTHER" id="PTHR21248">
    <property type="entry name" value="CARDIOLIPIN SYNTHASE"/>
    <property type="match status" value="1"/>
</dbReference>
<dbReference type="EMBL" id="JELW01000020">
    <property type="protein sequence ID" value="EXU99215.1"/>
    <property type="molecule type" value="Genomic_DNA"/>
</dbReference>
<dbReference type="Gene3D" id="3.30.870.10">
    <property type="entry name" value="Endonuclease Chain A"/>
    <property type="match status" value="2"/>
</dbReference>
<evidence type="ECO:0000259" key="1">
    <source>
        <dbReference type="PROSITE" id="PS50035"/>
    </source>
</evidence>
<accession>A0A014QXA8</accession>
<name>A0A014QXA8_9HYPO</name>
<dbReference type="InterPro" id="IPR001736">
    <property type="entry name" value="PLipase_D/transphosphatidylase"/>
</dbReference>
<dbReference type="SUPFAM" id="SSF56024">
    <property type="entry name" value="Phospholipase D/nuclease"/>
    <property type="match status" value="2"/>
</dbReference>
<dbReference type="PROSITE" id="PS50035">
    <property type="entry name" value="PLD"/>
    <property type="match status" value="1"/>
</dbReference>
<dbReference type="Proteomes" id="UP000030151">
    <property type="component" value="Unassembled WGS sequence"/>
</dbReference>
<protein>
    <submittedName>
        <fullName evidence="2">PLD-like domain protein</fullName>
    </submittedName>
</protein>
<evidence type="ECO:0000313" key="2">
    <source>
        <dbReference type="EMBL" id="EXU99215.1"/>
    </source>
</evidence>
<dbReference type="Pfam" id="PF13091">
    <property type="entry name" value="PLDc_2"/>
    <property type="match status" value="1"/>
</dbReference>
<dbReference type="PANTHER" id="PTHR21248:SF22">
    <property type="entry name" value="PHOSPHOLIPASE D"/>
    <property type="match status" value="1"/>
</dbReference>
<proteinExistence type="predicted"/>
<dbReference type="eggNOG" id="ENOG502QUKR">
    <property type="taxonomic scope" value="Eukaryota"/>
</dbReference>
<dbReference type="InterPro" id="IPR025202">
    <property type="entry name" value="PLD-like_dom"/>
</dbReference>
<sequence>MVSEHVLKLVGQTDTVTSIWAKDPSRPPSDIIKQLYGHLERDRNCDGSKHRQPASPEAQDAALKCGNWGPTKPSPLFLQAFADALNCLGPDPLSGVVSPPLMGSHGTVPLTVIAPVADIIRHCSNLIVRAEREVFFITCAWSPSIAQRLIRSALIELSRRSVARGQRVTVNLMYDSAGPSNIPDSHHRVKPESYTSKSVQLPGPDEIPNVDLEVTSLHTLPLGTQHAKFCVVDRKIAAVMSNNMQDNDNLEMMVHVEGPIVDSILDTAIITWYKSLNSPLPPHHQASASAGGLPTKDHQDLYLERSPGKTANDVALAGEAQTQLAKHTPEEPHYDQDIAGEVVRIQSSYSVQADETRLQAVNRQLNIPVKTPIAPTGPEIADGDEMTPYMASTGAPGPVPMAMVSRPPYGCFDSSNGYVPQNEAWLSLIRNARETVFIQTPDLNAEPLLHELRAALGRGVQVTYYVCFGYNDLGEMIPGQGGTNDQVSKSLVDSLPPEGPERALLRVYNYVGKDQDHPIHHSFKARSCHVKLLIADGRVGIQGSGNQDTQSWFHSQEVNIMVDSRDVCGEWMRGIDRNQNTNVFGRVADDGIWRDKDGLPGKGYMGNPGKVQGLVKGVVGMVAKMEGLGGF</sequence>
<organism evidence="2 3">
    <name type="scientific">Metarhizium robertsii</name>
    <dbReference type="NCBI Taxonomy" id="568076"/>
    <lineage>
        <taxon>Eukaryota</taxon>
        <taxon>Fungi</taxon>
        <taxon>Dikarya</taxon>
        <taxon>Ascomycota</taxon>
        <taxon>Pezizomycotina</taxon>
        <taxon>Sordariomycetes</taxon>
        <taxon>Hypocreomycetidae</taxon>
        <taxon>Hypocreales</taxon>
        <taxon>Clavicipitaceae</taxon>
        <taxon>Metarhizium</taxon>
    </lineage>
</organism>
<dbReference type="GO" id="GO:0032049">
    <property type="term" value="P:cardiolipin biosynthetic process"/>
    <property type="evidence" value="ECO:0007669"/>
    <property type="project" value="UniProtKB-ARBA"/>
</dbReference>
<reference evidence="2 3" key="1">
    <citation type="submission" date="2014-02" db="EMBL/GenBank/DDBJ databases">
        <title>The genome sequence of the entomopathogenic fungus Metarhizium robertsii ARSEF 2575.</title>
        <authorList>
            <person name="Giuliano Garisto Donzelli B."/>
            <person name="Roe B.A."/>
            <person name="Macmil S.L."/>
            <person name="Krasnoff S.B."/>
            <person name="Gibson D.M."/>
        </authorList>
    </citation>
    <scope>NUCLEOTIDE SEQUENCE [LARGE SCALE GENOMIC DNA]</scope>
    <source>
        <strain evidence="2 3">ARSEF 2575</strain>
    </source>
</reference>
<feature type="domain" description="PLD phosphodiesterase" evidence="1">
    <location>
        <begin position="221"/>
        <end position="248"/>
    </location>
</feature>
<dbReference type="HOGENOM" id="CLU_008053_1_0_1"/>